<sequence>MDCSSVEDTLGEPDVKVIILGDSAVGKSKLIERYLLDDYNPRRLSTYALTLYRKNITLGDECEPVKVDFWDTAGQEKFNSMHPSYYYKAHVCVLVFDVTRKQTYLNLKHWYQELRAYCPNIPCILVANKVDVDYMVTRKNFKFPKDNNIPFFFVSSADGTNVVKVFEEAVCAGLGQQKYGEKDFLSECLELFEDEMVDDR</sequence>
<dbReference type="EMBL" id="JABMIG020000083">
    <property type="protein sequence ID" value="KAL3794160.1"/>
    <property type="molecule type" value="Genomic_DNA"/>
</dbReference>
<dbReference type="PROSITE" id="PS51419">
    <property type="entry name" value="RAB"/>
    <property type="match status" value="1"/>
</dbReference>
<dbReference type="InterPro" id="IPR001806">
    <property type="entry name" value="Small_GTPase"/>
</dbReference>
<dbReference type="PROSITE" id="PS51421">
    <property type="entry name" value="RAS"/>
    <property type="match status" value="1"/>
</dbReference>
<gene>
    <name evidence="2" type="ORF">HJC23_012867</name>
</gene>
<dbReference type="PANTHER" id="PTHR47978">
    <property type="match status" value="1"/>
</dbReference>
<comment type="caution">
    <text evidence="2">The sequence shown here is derived from an EMBL/GenBank/DDBJ whole genome shotgun (WGS) entry which is preliminary data.</text>
</comment>
<name>A0ABD3Q7N8_9STRA</name>
<evidence type="ECO:0000313" key="2">
    <source>
        <dbReference type="EMBL" id="KAL3794160.1"/>
    </source>
</evidence>
<dbReference type="SMART" id="SM00173">
    <property type="entry name" value="RAS"/>
    <property type="match status" value="1"/>
</dbReference>
<proteinExistence type="predicted"/>
<dbReference type="SUPFAM" id="SSF52540">
    <property type="entry name" value="P-loop containing nucleoside triphosphate hydrolases"/>
    <property type="match status" value="1"/>
</dbReference>
<evidence type="ECO:0000313" key="3">
    <source>
        <dbReference type="Proteomes" id="UP001516023"/>
    </source>
</evidence>
<dbReference type="InterPro" id="IPR005225">
    <property type="entry name" value="Small_GTP-bd"/>
</dbReference>
<dbReference type="Proteomes" id="UP001516023">
    <property type="component" value="Unassembled WGS sequence"/>
</dbReference>
<dbReference type="SMART" id="SM00175">
    <property type="entry name" value="RAB"/>
    <property type="match status" value="1"/>
</dbReference>
<evidence type="ECO:0008006" key="4">
    <source>
        <dbReference type="Google" id="ProtNLM"/>
    </source>
</evidence>
<dbReference type="SMART" id="SM00174">
    <property type="entry name" value="RHO"/>
    <property type="match status" value="1"/>
</dbReference>
<organism evidence="2 3">
    <name type="scientific">Cyclotella cryptica</name>
    <dbReference type="NCBI Taxonomy" id="29204"/>
    <lineage>
        <taxon>Eukaryota</taxon>
        <taxon>Sar</taxon>
        <taxon>Stramenopiles</taxon>
        <taxon>Ochrophyta</taxon>
        <taxon>Bacillariophyta</taxon>
        <taxon>Coscinodiscophyceae</taxon>
        <taxon>Thalassiosirophycidae</taxon>
        <taxon>Stephanodiscales</taxon>
        <taxon>Stephanodiscaceae</taxon>
        <taxon>Cyclotella</taxon>
    </lineage>
</organism>
<reference evidence="2 3" key="1">
    <citation type="journal article" date="2020" name="G3 (Bethesda)">
        <title>Improved Reference Genome for Cyclotella cryptica CCMP332, a Model for Cell Wall Morphogenesis, Salinity Adaptation, and Lipid Production in Diatoms (Bacillariophyta).</title>
        <authorList>
            <person name="Roberts W.R."/>
            <person name="Downey K.M."/>
            <person name="Ruck E.C."/>
            <person name="Traller J.C."/>
            <person name="Alverson A.J."/>
        </authorList>
    </citation>
    <scope>NUCLEOTIDE SEQUENCE [LARGE SCALE GENOMIC DNA]</scope>
    <source>
        <strain evidence="2 3">CCMP332</strain>
    </source>
</reference>
<dbReference type="InterPro" id="IPR027417">
    <property type="entry name" value="P-loop_NTPase"/>
</dbReference>
<dbReference type="GO" id="GO:0000166">
    <property type="term" value="F:nucleotide binding"/>
    <property type="evidence" value="ECO:0007669"/>
    <property type="project" value="UniProtKB-KW"/>
</dbReference>
<dbReference type="SMART" id="SM00176">
    <property type="entry name" value="RAN"/>
    <property type="match status" value="1"/>
</dbReference>
<dbReference type="Gene3D" id="3.40.50.300">
    <property type="entry name" value="P-loop containing nucleotide triphosphate hydrolases"/>
    <property type="match status" value="1"/>
</dbReference>
<dbReference type="FunFam" id="3.40.50.300:FF:002361">
    <property type="entry name" value="Predicted protein"/>
    <property type="match status" value="1"/>
</dbReference>
<dbReference type="AlphaFoldDB" id="A0ABD3Q7N8"/>
<dbReference type="PROSITE" id="PS51420">
    <property type="entry name" value="RHO"/>
    <property type="match status" value="1"/>
</dbReference>
<dbReference type="NCBIfam" id="TIGR00231">
    <property type="entry name" value="small_GTP"/>
    <property type="match status" value="1"/>
</dbReference>
<evidence type="ECO:0000256" key="1">
    <source>
        <dbReference type="ARBA" id="ARBA00022741"/>
    </source>
</evidence>
<protein>
    <recommendedName>
        <fullName evidence="4">Rab-like protein 2A</fullName>
    </recommendedName>
</protein>
<accession>A0ABD3Q7N8</accession>
<keyword evidence="1" id="KW-0547">Nucleotide-binding</keyword>
<keyword evidence="3" id="KW-1185">Reference proteome</keyword>
<dbReference type="Pfam" id="PF00071">
    <property type="entry name" value="Ras"/>
    <property type="match status" value="1"/>
</dbReference>
<dbReference type="PRINTS" id="PR00449">
    <property type="entry name" value="RASTRNSFRMNG"/>
</dbReference>